<feature type="transmembrane region" description="Helical" evidence="1">
    <location>
        <begin position="51"/>
        <end position="69"/>
    </location>
</feature>
<dbReference type="OrthoDB" id="9960908at2"/>
<dbReference type="EMBL" id="FQZO01000013">
    <property type="protein sequence ID" value="SHK01437.1"/>
    <property type="molecule type" value="Genomic_DNA"/>
</dbReference>
<dbReference type="AlphaFoldDB" id="A0A1M6P0C1"/>
<dbReference type="STRING" id="1121298.SAMN05444401_0386"/>
<keyword evidence="3" id="KW-1185">Reference proteome</keyword>
<protein>
    <recommendedName>
        <fullName evidence="4">Protein-export membrane protein SecG</fullName>
    </recommendedName>
</protein>
<dbReference type="RefSeq" id="WP_073012530.1">
    <property type="nucleotide sequence ID" value="NZ_FQZO01000013.1"/>
</dbReference>
<gene>
    <name evidence="2" type="ORF">SAMN05444401_0386</name>
</gene>
<proteinExistence type="predicted"/>
<accession>A0A1M6P0C1</accession>
<evidence type="ECO:0008006" key="4">
    <source>
        <dbReference type="Google" id="ProtNLM"/>
    </source>
</evidence>
<dbReference type="Proteomes" id="UP000184080">
    <property type="component" value="Unassembled WGS sequence"/>
</dbReference>
<organism evidence="2 3">
    <name type="scientific">Clostridium amylolyticum</name>
    <dbReference type="NCBI Taxonomy" id="1121298"/>
    <lineage>
        <taxon>Bacteria</taxon>
        <taxon>Bacillati</taxon>
        <taxon>Bacillota</taxon>
        <taxon>Clostridia</taxon>
        <taxon>Eubacteriales</taxon>
        <taxon>Clostridiaceae</taxon>
        <taxon>Clostridium</taxon>
    </lineage>
</organism>
<evidence type="ECO:0000313" key="3">
    <source>
        <dbReference type="Proteomes" id="UP000184080"/>
    </source>
</evidence>
<keyword evidence="1" id="KW-0472">Membrane</keyword>
<evidence type="ECO:0000256" key="1">
    <source>
        <dbReference type="SAM" id="Phobius"/>
    </source>
</evidence>
<name>A0A1M6P0C1_9CLOT</name>
<sequence>MNWIIIRIFLFLGFAVSLYTAINKNSSFYNRKSFYDKDMSYKEGLVDFNRFKSFAVAIIFLMMFLFSFIK</sequence>
<keyword evidence="1" id="KW-0812">Transmembrane</keyword>
<keyword evidence="1" id="KW-1133">Transmembrane helix</keyword>
<reference evidence="2 3" key="1">
    <citation type="submission" date="2016-11" db="EMBL/GenBank/DDBJ databases">
        <authorList>
            <person name="Jaros S."/>
            <person name="Januszkiewicz K."/>
            <person name="Wedrychowicz H."/>
        </authorList>
    </citation>
    <scope>NUCLEOTIDE SEQUENCE [LARGE SCALE GENOMIC DNA]</scope>
    <source>
        <strain evidence="2 3">DSM 21864</strain>
    </source>
</reference>
<evidence type="ECO:0000313" key="2">
    <source>
        <dbReference type="EMBL" id="SHK01437.1"/>
    </source>
</evidence>